<dbReference type="Proteomes" id="UP000223849">
    <property type="component" value="Segment"/>
</dbReference>
<organism evidence="1 2">
    <name type="scientific">Mycobacterium phage Lumos</name>
    <dbReference type="NCBI Taxonomy" id="1701852"/>
    <lineage>
        <taxon>Viruses</taxon>
        <taxon>Duplodnaviria</taxon>
        <taxon>Heunggongvirae</taxon>
        <taxon>Uroviricota</taxon>
        <taxon>Caudoviricetes</taxon>
        <taxon>Vilmaviridae</taxon>
        <taxon>Lclasvirinae</taxon>
        <taxon>Lumosvirus</taxon>
        <taxon>Lumosvirus lumos</taxon>
    </lineage>
</organism>
<proteinExistence type="predicted"/>
<reference evidence="1 2" key="1">
    <citation type="submission" date="2015-08" db="EMBL/GenBank/DDBJ databases">
        <authorList>
            <person name="Davis N."/>
            <person name="Domingos A."/>
            <person name="Holland C."/>
            <person name="Houk L.J."/>
            <person name="Hueter N."/>
            <person name="Molina L."/>
            <person name="Sontag M."/>
            <person name="Saintfleur O."/>
            <person name="Swinford C."/>
            <person name="Villalobos-Ayala K."/>
            <person name="Carroll M."/>
            <person name="Cottrell-Yongye A."/>
            <person name="D'Elia T."/>
            <person name="Delesalle V.A."/>
            <person name="Bradley K.W."/>
            <person name="Asai D.J."/>
            <person name="Bowman C.A."/>
            <person name="Russell D.A."/>
            <person name="Pope W.H."/>
            <person name="Jacobs-Sera D."/>
            <person name="Hendrix R.W."/>
            <person name="Hatfull G.F."/>
        </authorList>
    </citation>
    <scope>NUCLEOTIDE SEQUENCE [LARGE SCALE GENOMIC DNA]</scope>
</reference>
<evidence type="ECO:0000313" key="1">
    <source>
        <dbReference type="EMBL" id="ALA06626.1"/>
    </source>
</evidence>
<accession>A0A0K2CLW7</accession>
<dbReference type="EMBL" id="KT372003">
    <property type="protein sequence ID" value="ALA06626.1"/>
    <property type="molecule type" value="Genomic_DNA"/>
</dbReference>
<evidence type="ECO:0000313" key="2">
    <source>
        <dbReference type="Proteomes" id="UP000223849"/>
    </source>
</evidence>
<name>A0A0K2CLW7_9CAUD</name>
<sequence>MTTSQQLTLTALQAEVDRLVSEGVISETVYDHLPQSHTFIPEAGECWDEDDIAAIKAVGEADVAAKIAYLARVIDANTVWPED</sequence>
<keyword evidence="2" id="KW-1185">Reference proteome</keyword>
<protein>
    <submittedName>
        <fullName evidence="1">Uncharacterized protein</fullName>
    </submittedName>
</protein>
<gene>
    <name evidence="1" type="ORF">SEA_LUMOS_120</name>
</gene>